<dbReference type="eggNOG" id="ENOG5032V59">
    <property type="taxonomic scope" value="Bacteria"/>
</dbReference>
<dbReference type="RefSeq" id="WP_015830163.1">
    <property type="nucleotide sequence ID" value="NC_012969.1"/>
</dbReference>
<reference evidence="2 3" key="2">
    <citation type="journal article" date="2011" name="J. Bacteriol.">
        <title>Genomes of three methylotrophs from a single niche uncover genetic and metabolic divergence of Methylophilaceae.</title>
        <authorList>
            <person name="Lapidus A."/>
            <person name="Clum A."/>
            <person name="Labutti K."/>
            <person name="Kaluzhnaya M.G."/>
            <person name="Lim S."/>
            <person name="Beck D.A."/>
            <person name="Glavina Del Rio T."/>
            <person name="Nolan M."/>
            <person name="Mavromatis K."/>
            <person name="Huntemann M."/>
            <person name="Lucas S."/>
            <person name="Lidstrom M.E."/>
            <person name="Ivanova N."/>
            <person name="Chistoserdova L."/>
        </authorList>
    </citation>
    <scope>NUCLEOTIDE SEQUENCE [LARGE SCALE GENOMIC DNA]</scope>
    <source>
        <strain evidence="2 3">SIP3-4</strain>
    </source>
</reference>
<gene>
    <name evidence="2" type="ordered locus">Msip34_1478</name>
</gene>
<evidence type="ECO:0000313" key="2">
    <source>
        <dbReference type="EMBL" id="ACT50723.1"/>
    </source>
</evidence>
<dbReference type="EMBL" id="CP001674">
    <property type="protein sequence ID" value="ACT50723.1"/>
    <property type="molecule type" value="Genomic_DNA"/>
</dbReference>
<protein>
    <recommendedName>
        <fullName evidence="1">DUF1828 domain-containing protein</fullName>
    </recommendedName>
</protein>
<evidence type="ECO:0000313" key="3">
    <source>
        <dbReference type="Proteomes" id="UP000002743"/>
    </source>
</evidence>
<dbReference type="HOGENOM" id="CLU_096359_0_0_4"/>
<dbReference type="STRING" id="582744.Msip34_1478"/>
<name>C6XDU8_METGS</name>
<sequence>MLTCEWVQALTKFDCRSVRTLDGSSGLEVGTPFSLPDGSAINLYLVPASNQILISDNGDTVAHLSGMGLDIWQQRRLKSLRDAASNHKLCLTDEGDFRALATNENASFVFAQVITGLLAVSQWAAHQMNVEVKEHDIAAEAEPYILARSPNARFIKNPKVMGASRALHTFDFQHGNELIDVISANPLSTGSVMRKVGDVTNGPYIEGLSPLIIVDDRIDSFKARNEMSILASIARTQPFSILTRARH</sequence>
<accession>C6XDU8</accession>
<dbReference type="Pfam" id="PF08861">
    <property type="entry name" value="DUF1828"/>
    <property type="match status" value="1"/>
</dbReference>
<dbReference type="OrthoDB" id="7062760at2"/>
<keyword evidence="3" id="KW-1185">Reference proteome</keyword>
<organism evidence="2 3">
    <name type="scientific">Methylovorus glucosotrophus (strain SIP3-4)</name>
    <dbReference type="NCBI Taxonomy" id="582744"/>
    <lineage>
        <taxon>Bacteria</taxon>
        <taxon>Pseudomonadati</taxon>
        <taxon>Pseudomonadota</taxon>
        <taxon>Betaproteobacteria</taxon>
        <taxon>Nitrosomonadales</taxon>
        <taxon>Methylophilaceae</taxon>
        <taxon>Methylovorus</taxon>
    </lineage>
</organism>
<dbReference type="InterPro" id="IPR014960">
    <property type="entry name" value="DUF1828"/>
</dbReference>
<reference evidence="3" key="1">
    <citation type="submission" date="2009-07" db="EMBL/GenBank/DDBJ databases">
        <title>Complete sequence of chromosome of Methylovorus sp. SIP3-4.</title>
        <authorList>
            <person name="Lucas S."/>
            <person name="Copeland A."/>
            <person name="Lapidus A."/>
            <person name="Glavina del Rio T."/>
            <person name="Tice H."/>
            <person name="Bruce D."/>
            <person name="Goodwin L."/>
            <person name="Pitluck S."/>
            <person name="Clum A."/>
            <person name="Larimer F."/>
            <person name="Land M."/>
            <person name="Hauser L."/>
            <person name="Kyrpides N."/>
            <person name="Mikhailova N."/>
            <person name="Kayluzhnaya M."/>
            <person name="Chistoserdova L."/>
        </authorList>
    </citation>
    <scope>NUCLEOTIDE SEQUENCE [LARGE SCALE GENOMIC DNA]</scope>
    <source>
        <strain evidence="3">SIP3-4</strain>
    </source>
</reference>
<feature type="domain" description="DUF1828" evidence="1">
    <location>
        <begin position="31"/>
        <end position="120"/>
    </location>
</feature>
<evidence type="ECO:0000259" key="1">
    <source>
        <dbReference type="Pfam" id="PF08861"/>
    </source>
</evidence>
<dbReference type="KEGG" id="mei:Msip34_1478"/>
<proteinExistence type="predicted"/>
<dbReference type="Proteomes" id="UP000002743">
    <property type="component" value="Chromosome"/>
</dbReference>
<dbReference type="AlphaFoldDB" id="C6XDU8"/>